<evidence type="ECO:0000256" key="13">
    <source>
        <dbReference type="SAM" id="MobiDB-lite"/>
    </source>
</evidence>
<dbReference type="PROSITE" id="PS50178">
    <property type="entry name" value="ZF_FYVE"/>
    <property type="match status" value="1"/>
</dbReference>
<evidence type="ECO:0000256" key="9">
    <source>
        <dbReference type="ARBA" id="ARBA00022840"/>
    </source>
</evidence>
<dbReference type="InterPro" id="IPR017455">
    <property type="entry name" value="Znf_FYVE-rel"/>
</dbReference>
<evidence type="ECO:0000256" key="1">
    <source>
        <dbReference type="ARBA" id="ARBA00000768"/>
    </source>
</evidence>
<dbReference type="Proteomes" id="UP001360560">
    <property type="component" value="Unassembled WGS sequence"/>
</dbReference>
<evidence type="ECO:0000256" key="2">
    <source>
        <dbReference type="ARBA" id="ARBA00012009"/>
    </source>
</evidence>
<dbReference type="GeneID" id="90071126"/>
<dbReference type="Pfam" id="PF01363">
    <property type="entry name" value="FYVE"/>
    <property type="match status" value="1"/>
</dbReference>
<evidence type="ECO:0000256" key="11">
    <source>
        <dbReference type="PROSITE-ProRule" id="PRU00091"/>
    </source>
</evidence>
<keyword evidence="5 12" id="KW-0547">Nucleotide-binding</keyword>
<dbReference type="Gene3D" id="3.30.800.10">
    <property type="entry name" value="Phosphatidylinositol Phosphate Kinase II Beta"/>
    <property type="match status" value="1"/>
</dbReference>
<comment type="caution">
    <text evidence="16">The sequence shown here is derived from an EMBL/GenBank/DDBJ whole genome shotgun (WGS) entry which is preliminary data.</text>
</comment>
<feature type="region of interest" description="Disordered" evidence="13">
    <location>
        <begin position="1265"/>
        <end position="1307"/>
    </location>
</feature>
<sequence>MYHYFSSTEPLERNALLLSKDYWMQDDSASHCFNCSKSFTTFRRRHHCRLCGQIFCNTCAMLIPGERFKHDGDLRVCKLCLYNYGDSSDDDDEGDNDNHNDNEGDTEGDNDESRSVTNISSTSNCNVRESSLESLESEDSLQTFDENVFNTERHPKRVPSFSFESRHEFKKLNEPHVSISRNHDELTYSKKRLSKRSRNNLSKPNAPEDAKSTRSSSHKLSTYPSSGNLKHNNNFDELNNANAQSIADTEKIYRELNQLSKYHLSRFLHQTLDSFNVKRKNTWTKALINLISEIPVIDLQQTKDIRLDITDFINFKEILGSGPESSFYINGFVFTKNVAINSMRTKIRNPNIIIIKFPIEYSQSTNQFMSFEQILPQEKEFLDKLVKRIVSIKPKPDLLIAGANVSGYALELLGDAGITVLLNVKHHVITHLARLTSADIITSVEKLTFSPKLGHCGNFEIKVYPFKNLKKSFAFFNECPVNLGGTAIIRDNDAQNLKKVKSIAEFIIYCMFHLKLETHYFRDTFVSMNKQILLDDLKEKRQSILKNVGGYFWEFLVNFNKSLYSISPSVIIPMPYLLDQARIFQKHLDVLQSKYSINNLSIDDCKEIINNSNVRKDFKFDDNNLHKVAKLILQYKLKTLTGQFKSYSRQWDTFFNHQPNLLEVSTHQNICFSYSTTLSKNGNYCFFPKILQIEYYLDYNDSTLGQYVEHEITQANSPCPESCGGKFIDHYKTYTHGNAKLIVSIEKIACPIPGLQHVILMWSVCKKCGHKTPVIPMNDTTWKFSFGKFLELSFLSIPLTVSYEECGHDAQRDRVKYFGFYDMAIKVEYETIDLFELHLPLNKIQWKPDSSINLKTELYDQVIEKTNILFDSIIDRLQSAKLDTTNQDKLDFAMEKIESLISLAIENKHSTMDHINEIFKISAPTDYISMNVVLKNIQEYCIQWNEEFAEFEKNFLPELSKVSSLQFLKFFDKEAASVANAGEKTHENLQEENCLECEEKEPNDQIVTEEKIDNQQVVEMEEGKEVGDDNGAGEAKIQHDESTDNNKEYVTAKIPLKPKYVSKVSMIPKLKLNNTKVREKISQMEALIANGNPTDSIVSSRSPSIKSPTSLTADSQSPIKKDFESYHPKVSKLKTYFDHMQMKFNQQLEEQRKIERKLYESKLRSIPKIDSQQTVEIFKNVDDAFNDQELKYNEDKIKANPFTDIEENQEDCANDNDDDNSVREAAEVLNLDVNNESESKENSKEIPTDERSNFFENLESLNIQFSGEDVNKPSTNNDKDTCNEDDTSNEDNSGNSEVTNNGNNNYHKASVEEKNSLFIMFKKLLADRSELFKPIESPLSPSEHIFVESDVIIRDDEPGSVIAFALSSKDYLQKVQMMKLENLVSLNIPNPESIKITAGSKLEDELLHNQMLKTTAIHLKYQFLDNNAILSCKVFFVEQFEAFREKCGLKFDFIQSLSRCVKWDSSGGKSGSAFLKTLDDRLVIKQLSYSELDSFVKMAPSYFEYMAQALFHDLPTALGKIFGFYQIVIKNPTTGKNFKMDVIIMENLFYNRRNLKIFDLKGSMRNRHVEQTGKENEVLLDENMVELIFDSPLFMRNHNKKHLRACLWNDTLFLSKMNVMDYSLVIGIDWEKNEIVAGLIDYVRTFTWDKKLESWVKEKGLVGGIKRKPTVVTPKQYKSRFRAAMEKYVILVPDSWHINTNP</sequence>
<evidence type="ECO:0000313" key="16">
    <source>
        <dbReference type="EMBL" id="GMM33147.1"/>
    </source>
</evidence>
<dbReference type="GO" id="GO:0008270">
    <property type="term" value="F:zinc ion binding"/>
    <property type="evidence" value="ECO:0007669"/>
    <property type="project" value="UniProtKB-KW"/>
</dbReference>
<dbReference type="FunFam" id="3.50.7.10:FF:000007">
    <property type="entry name" value="1-phosphatidylinositol 3-phosphate 5-kinase isoform X1"/>
    <property type="match status" value="1"/>
</dbReference>
<dbReference type="EC" id="2.7.1.150" evidence="2"/>
<feature type="domain" description="FYVE-type" evidence="14">
    <location>
        <begin position="26"/>
        <end position="85"/>
    </location>
</feature>
<gene>
    <name evidence="16" type="ORF">DASC09_004720</name>
</gene>
<name>A0AAV5QEH3_9ASCO</name>
<dbReference type="InterPro" id="IPR013083">
    <property type="entry name" value="Znf_RING/FYVE/PHD"/>
</dbReference>
<dbReference type="SUPFAM" id="SSF56104">
    <property type="entry name" value="SAICAR synthase-like"/>
    <property type="match status" value="1"/>
</dbReference>
<dbReference type="PROSITE" id="PS51455">
    <property type="entry name" value="PIPK"/>
    <property type="match status" value="1"/>
</dbReference>
<dbReference type="Pfam" id="PF00118">
    <property type="entry name" value="Cpn60_TCP1"/>
    <property type="match status" value="1"/>
</dbReference>
<dbReference type="SUPFAM" id="SSF52029">
    <property type="entry name" value="GroEL apical domain-like"/>
    <property type="match status" value="1"/>
</dbReference>
<dbReference type="GO" id="GO:0010008">
    <property type="term" value="C:endosome membrane"/>
    <property type="evidence" value="ECO:0007669"/>
    <property type="project" value="TreeGrafter"/>
</dbReference>
<feature type="compositionally biased region" description="Basic residues" evidence="13">
    <location>
        <begin position="189"/>
        <end position="198"/>
    </location>
</feature>
<protein>
    <recommendedName>
        <fullName evidence="2">1-phosphatidylinositol-3-phosphate 5-kinase</fullName>
        <ecNumber evidence="2">2.7.1.150</ecNumber>
    </recommendedName>
    <alternativeName>
        <fullName evidence="10">Type III PIP kinase</fullName>
    </alternativeName>
</protein>
<dbReference type="InterPro" id="IPR027409">
    <property type="entry name" value="GroEL-like_apical_dom_sf"/>
</dbReference>
<proteinExistence type="predicted"/>
<feature type="compositionally biased region" description="Basic and acidic residues" evidence="13">
    <location>
        <begin position="1237"/>
        <end position="1251"/>
    </location>
</feature>
<feature type="region of interest" description="Disordered" evidence="13">
    <location>
        <begin position="1094"/>
        <end position="1117"/>
    </location>
</feature>
<evidence type="ECO:0000259" key="15">
    <source>
        <dbReference type="PROSITE" id="PS51455"/>
    </source>
</evidence>
<dbReference type="InterPro" id="IPR011011">
    <property type="entry name" value="Znf_FYVE_PHD"/>
</dbReference>
<evidence type="ECO:0000256" key="12">
    <source>
        <dbReference type="PROSITE-ProRule" id="PRU00781"/>
    </source>
</evidence>
<evidence type="ECO:0000256" key="10">
    <source>
        <dbReference type="ARBA" id="ARBA00075294"/>
    </source>
</evidence>
<dbReference type="Gene3D" id="3.30.810.10">
    <property type="entry name" value="2-Layer Sandwich"/>
    <property type="match status" value="1"/>
</dbReference>
<dbReference type="InterPro" id="IPR027484">
    <property type="entry name" value="PInositol-4-P-5-kinase_N"/>
</dbReference>
<keyword evidence="8" id="KW-0862">Zinc</keyword>
<feature type="region of interest" description="Disordered" evidence="13">
    <location>
        <begin position="1231"/>
        <end position="1251"/>
    </location>
</feature>
<feature type="compositionally biased region" description="Polar residues" evidence="13">
    <location>
        <begin position="213"/>
        <end position="231"/>
    </location>
</feature>
<reference evidence="16 17" key="1">
    <citation type="journal article" date="2023" name="Elife">
        <title>Identification of key yeast species and microbe-microbe interactions impacting larval growth of Drosophila in the wild.</title>
        <authorList>
            <person name="Mure A."/>
            <person name="Sugiura Y."/>
            <person name="Maeda R."/>
            <person name="Honda K."/>
            <person name="Sakurai N."/>
            <person name="Takahashi Y."/>
            <person name="Watada M."/>
            <person name="Katoh T."/>
            <person name="Gotoh A."/>
            <person name="Gotoh Y."/>
            <person name="Taniguchi I."/>
            <person name="Nakamura K."/>
            <person name="Hayashi T."/>
            <person name="Katayama T."/>
            <person name="Uemura T."/>
            <person name="Hattori Y."/>
        </authorList>
    </citation>
    <scope>NUCLEOTIDE SEQUENCE [LARGE SCALE GENOMIC DNA]</scope>
    <source>
        <strain evidence="16 17">SC-9</strain>
    </source>
</reference>
<dbReference type="FunFam" id="3.30.810.10:FF:000001">
    <property type="entry name" value="1-phosphatidylinositol 3-phosphate 5-kinase FAB1"/>
    <property type="match status" value="1"/>
</dbReference>
<feature type="region of interest" description="Disordered" evidence="13">
    <location>
        <begin position="89"/>
        <end position="139"/>
    </location>
</feature>
<keyword evidence="4" id="KW-0479">Metal-binding</keyword>
<dbReference type="InterPro" id="IPR027483">
    <property type="entry name" value="PInositol-4-P-4/5-kinase_C_sf"/>
</dbReference>
<dbReference type="InterPro" id="IPR044769">
    <property type="entry name" value="PIKfyve_PIPKc"/>
</dbReference>
<dbReference type="SMART" id="SM00330">
    <property type="entry name" value="PIPKc"/>
    <property type="match status" value="1"/>
</dbReference>
<dbReference type="GO" id="GO:0000285">
    <property type="term" value="F:1-phosphatidylinositol-3-phosphate 5-kinase activity"/>
    <property type="evidence" value="ECO:0007669"/>
    <property type="project" value="UniProtKB-EC"/>
</dbReference>
<feature type="compositionally biased region" description="Basic and acidic residues" evidence="13">
    <location>
        <begin position="1036"/>
        <end position="1046"/>
    </location>
</feature>
<dbReference type="FunFam" id="3.30.800.10:FF:000005">
    <property type="entry name" value="1-phosphatidylinositol-3-phosphate 5-kinase (Fab1)"/>
    <property type="match status" value="1"/>
</dbReference>
<dbReference type="GO" id="GO:0032266">
    <property type="term" value="F:phosphatidylinositol-3-phosphate binding"/>
    <property type="evidence" value="ECO:0007669"/>
    <property type="project" value="UniProtKB-ARBA"/>
</dbReference>
<evidence type="ECO:0000256" key="4">
    <source>
        <dbReference type="ARBA" id="ARBA00022723"/>
    </source>
</evidence>
<dbReference type="InterPro" id="IPR002423">
    <property type="entry name" value="Cpn60/GroEL/TCP-1"/>
</dbReference>
<feature type="compositionally biased region" description="Polar residues" evidence="13">
    <location>
        <begin position="115"/>
        <end position="128"/>
    </location>
</feature>
<feature type="compositionally biased region" description="Low complexity" evidence="13">
    <location>
        <begin position="1096"/>
        <end position="1110"/>
    </location>
</feature>
<accession>A0AAV5QEH3</accession>
<dbReference type="Pfam" id="PF01504">
    <property type="entry name" value="PIP5K"/>
    <property type="match status" value="1"/>
</dbReference>
<dbReference type="SMART" id="SM00064">
    <property type="entry name" value="FYVE"/>
    <property type="match status" value="1"/>
</dbReference>
<feature type="region of interest" description="Disordered" evidence="13">
    <location>
        <begin position="174"/>
        <end position="233"/>
    </location>
</feature>
<feature type="compositionally biased region" description="Low complexity" evidence="13">
    <location>
        <begin position="1292"/>
        <end position="1305"/>
    </location>
</feature>
<evidence type="ECO:0000313" key="17">
    <source>
        <dbReference type="Proteomes" id="UP001360560"/>
    </source>
</evidence>
<feature type="region of interest" description="Disordered" evidence="13">
    <location>
        <begin position="1024"/>
        <end position="1046"/>
    </location>
</feature>
<evidence type="ECO:0000256" key="7">
    <source>
        <dbReference type="ARBA" id="ARBA00022777"/>
    </source>
</evidence>
<comment type="catalytic activity">
    <reaction evidence="1">
        <text>a 1,2-diacyl-sn-glycero-3-phospho-(1D-myo-inositol-3-phosphate) + ATP = a 1,2-diacyl-sn-glycero-3-phospho-(1D-myo-inositol-3,5-bisphosphate) + ADP + H(+)</text>
        <dbReference type="Rhea" id="RHEA:13609"/>
        <dbReference type="ChEBI" id="CHEBI:15378"/>
        <dbReference type="ChEBI" id="CHEBI:30616"/>
        <dbReference type="ChEBI" id="CHEBI:57923"/>
        <dbReference type="ChEBI" id="CHEBI:58088"/>
        <dbReference type="ChEBI" id="CHEBI:456216"/>
        <dbReference type="EC" id="2.7.1.150"/>
    </reaction>
</comment>
<dbReference type="RefSeq" id="XP_064850147.1">
    <property type="nucleotide sequence ID" value="XM_064994075.1"/>
</dbReference>
<evidence type="ECO:0000256" key="5">
    <source>
        <dbReference type="ARBA" id="ARBA00022741"/>
    </source>
</evidence>
<evidence type="ECO:0000256" key="6">
    <source>
        <dbReference type="ARBA" id="ARBA00022771"/>
    </source>
</evidence>
<dbReference type="GO" id="GO:0046854">
    <property type="term" value="P:phosphatidylinositol phosphate biosynthetic process"/>
    <property type="evidence" value="ECO:0007669"/>
    <property type="project" value="TreeGrafter"/>
</dbReference>
<feature type="domain" description="PIPK" evidence="15">
    <location>
        <begin position="1354"/>
        <end position="1689"/>
    </location>
</feature>
<dbReference type="InterPro" id="IPR002498">
    <property type="entry name" value="PInositol-4-P-4/5-kinase_core"/>
</dbReference>
<organism evidence="16 17">
    <name type="scientific">Saccharomycopsis crataegensis</name>
    <dbReference type="NCBI Taxonomy" id="43959"/>
    <lineage>
        <taxon>Eukaryota</taxon>
        <taxon>Fungi</taxon>
        <taxon>Dikarya</taxon>
        <taxon>Ascomycota</taxon>
        <taxon>Saccharomycotina</taxon>
        <taxon>Saccharomycetes</taxon>
        <taxon>Saccharomycopsidaceae</taxon>
        <taxon>Saccharomycopsis</taxon>
    </lineage>
</organism>
<dbReference type="PANTHER" id="PTHR45748:SF7">
    <property type="entry name" value="1-PHOSPHATIDYLINOSITOL 3-PHOSPHATE 5-KINASE-RELATED"/>
    <property type="match status" value="1"/>
</dbReference>
<dbReference type="SUPFAM" id="SSF57903">
    <property type="entry name" value="FYVE/PHD zinc finger"/>
    <property type="match status" value="1"/>
</dbReference>
<keyword evidence="17" id="KW-1185">Reference proteome</keyword>
<keyword evidence="9 12" id="KW-0067">ATP-binding</keyword>
<dbReference type="Gene3D" id="3.50.7.10">
    <property type="entry name" value="GroEL"/>
    <property type="match status" value="1"/>
</dbReference>
<dbReference type="EMBL" id="BTFZ01000001">
    <property type="protein sequence ID" value="GMM33147.1"/>
    <property type="molecule type" value="Genomic_DNA"/>
</dbReference>
<dbReference type="GO" id="GO:0005524">
    <property type="term" value="F:ATP binding"/>
    <property type="evidence" value="ECO:0007669"/>
    <property type="project" value="UniProtKB-UniRule"/>
</dbReference>
<evidence type="ECO:0000259" key="14">
    <source>
        <dbReference type="PROSITE" id="PS50178"/>
    </source>
</evidence>
<keyword evidence="3 12" id="KW-0808">Transferase</keyword>
<evidence type="ECO:0000256" key="3">
    <source>
        <dbReference type="ARBA" id="ARBA00022679"/>
    </source>
</evidence>
<dbReference type="GO" id="GO:0000329">
    <property type="term" value="C:fungal-type vacuole membrane"/>
    <property type="evidence" value="ECO:0007669"/>
    <property type="project" value="TreeGrafter"/>
</dbReference>
<keyword evidence="6 11" id="KW-0863">Zinc-finger</keyword>
<keyword evidence="7 12" id="KW-0418">Kinase</keyword>
<dbReference type="PANTHER" id="PTHR45748">
    <property type="entry name" value="1-PHOSPHATIDYLINOSITOL 3-PHOSPHATE 5-KINASE-RELATED"/>
    <property type="match status" value="1"/>
</dbReference>
<dbReference type="CDD" id="cd17300">
    <property type="entry name" value="PIPKc_PIKfyve"/>
    <property type="match status" value="1"/>
</dbReference>
<dbReference type="Gene3D" id="3.30.40.10">
    <property type="entry name" value="Zinc/RING finger domain, C3HC4 (zinc finger)"/>
    <property type="match status" value="1"/>
</dbReference>
<dbReference type="InterPro" id="IPR000306">
    <property type="entry name" value="Znf_FYVE"/>
</dbReference>
<evidence type="ECO:0000256" key="8">
    <source>
        <dbReference type="ARBA" id="ARBA00022833"/>
    </source>
</evidence>